<comment type="caution">
    <text evidence="1">The sequence shown here is derived from an EMBL/GenBank/DDBJ whole genome shotgun (WGS) entry which is preliminary data.</text>
</comment>
<dbReference type="Proteomes" id="UP000828390">
    <property type="component" value="Unassembled WGS sequence"/>
</dbReference>
<reference evidence="1" key="1">
    <citation type="journal article" date="2019" name="bioRxiv">
        <title>The Genome of the Zebra Mussel, Dreissena polymorpha: A Resource for Invasive Species Research.</title>
        <authorList>
            <person name="McCartney M.A."/>
            <person name="Auch B."/>
            <person name="Kono T."/>
            <person name="Mallez S."/>
            <person name="Zhang Y."/>
            <person name="Obille A."/>
            <person name="Becker A."/>
            <person name="Abrahante J.E."/>
            <person name="Garbe J."/>
            <person name="Badalamenti J.P."/>
            <person name="Herman A."/>
            <person name="Mangelson H."/>
            <person name="Liachko I."/>
            <person name="Sullivan S."/>
            <person name="Sone E.D."/>
            <person name="Koren S."/>
            <person name="Silverstein K.A.T."/>
            <person name="Beckman K.B."/>
            <person name="Gohl D.M."/>
        </authorList>
    </citation>
    <scope>NUCLEOTIDE SEQUENCE</scope>
    <source>
        <strain evidence="1">Duluth1</strain>
        <tissue evidence="1">Whole animal</tissue>
    </source>
</reference>
<sequence>MSMFTDDREMIKSRKSDFIKKLEELLPESQTMTSDSEVVIFDGKALVQILPVPSELANFKSMASAFNNMH</sequence>
<dbReference type="EMBL" id="JAIWYP010000005">
    <property type="protein sequence ID" value="KAH3820278.1"/>
    <property type="molecule type" value="Genomic_DNA"/>
</dbReference>
<organism evidence="1 2">
    <name type="scientific">Dreissena polymorpha</name>
    <name type="common">Zebra mussel</name>
    <name type="synonym">Mytilus polymorpha</name>
    <dbReference type="NCBI Taxonomy" id="45954"/>
    <lineage>
        <taxon>Eukaryota</taxon>
        <taxon>Metazoa</taxon>
        <taxon>Spiralia</taxon>
        <taxon>Lophotrochozoa</taxon>
        <taxon>Mollusca</taxon>
        <taxon>Bivalvia</taxon>
        <taxon>Autobranchia</taxon>
        <taxon>Heteroconchia</taxon>
        <taxon>Euheterodonta</taxon>
        <taxon>Imparidentia</taxon>
        <taxon>Neoheterodontei</taxon>
        <taxon>Myida</taxon>
        <taxon>Dreissenoidea</taxon>
        <taxon>Dreissenidae</taxon>
        <taxon>Dreissena</taxon>
    </lineage>
</organism>
<keyword evidence="2" id="KW-1185">Reference proteome</keyword>
<reference evidence="1" key="2">
    <citation type="submission" date="2020-11" db="EMBL/GenBank/DDBJ databases">
        <authorList>
            <person name="McCartney M.A."/>
            <person name="Auch B."/>
            <person name="Kono T."/>
            <person name="Mallez S."/>
            <person name="Becker A."/>
            <person name="Gohl D.M."/>
            <person name="Silverstein K.A.T."/>
            <person name="Koren S."/>
            <person name="Bechman K.B."/>
            <person name="Herman A."/>
            <person name="Abrahante J.E."/>
            <person name="Garbe J."/>
        </authorList>
    </citation>
    <scope>NUCLEOTIDE SEQUENCE</scope>
    <source>
        <strain evidence="1">Duluth1</strain>
        <tissue evidence="1">Whole animal</tissue>
    </source>
</reference>
<gene>
    <name evidence="1" type="ORF">DPMN_122024</name>
</gene>
<evidence type="ECO:0000313" key="1">
    <source>
        <dbReference type="EMBL" id="KAH3820278.1"/>
    </source>
</evidence>
<proteinExistence type="predicted"/>
<evidence type="ECO:0000313" key="2">
    <source>
        <dbReference type="Proteomes" id="UP000828390"/>
    </source>
</evidence>
<dbReference type="AlphaFoldDB" id="A0A9D4JTQ7"/>
<accession>A0A9D4JTQ7</accession>
<protein>
    <submittedName>
        <fullName evidence="1">Uncharacterized protein</fullName>
    </submittedName>
</protein>
<name>A0A9D4JTQ7_DREPO</name>